<proteinExistence type="predicted"/>
<organism evidence="2 3">
    <name type="scientific">Cirrhinus mrigala</name>
    <name type="common">Mrigala</name>
    <dbReference type="NCBI Taxonomy" id="683832"/>
    <lineage>
        <taxon>Eukaryota</taxon>
        <taxon>Metazoa</taxon>
        <taxon>Chordata</taxon>
        <taxon>Craniata</taxon>
        <taxon>Vertebrata</taxon>
        <taxon>Euteleostomi</taxon>
        <taxon>Actinopterygii</taxon>
        <taxon>Neopterygii</taxon>
        <taxon>Teleostei</taxon>
        <taxon>Ostariophysi</taxon>
        <taxon>Cypriniformes</taxon>
        <taxon>Cyprinidae</taxon>
        <taxon>Labeoninae</taxon>
        <taxon>Labeonini</taxon>
        <taxon>Cirrhinus</taxon>
    </lineage>
</organism>
<dbReference type="EMBL" id="JAMKFB020000003">
    <property type="protein sequence ID" value="KAL0196863.1"/>
    <property type="molecule type" value="Genomic_DNA"/>
</dbReference>
<gene>
    <name evidence="2" type="ORF">M9458_005403</name>
</gene>
<feature type="non-terminal residue" evidence="2">
    <location>
        <position position="52"/>
    </location>
</feature>
<keyword evidence="3" id="KW-1185">Reference proteome</keyword>
<evidence type="ECO:0000313" key="3">
    <source>
        <dbReference type="Proteomes" id="UP001529510"/>
    </source>
</evidence>
<reference evidence="2 3" key="1">
    <citation type="submission" date="2024-05" db="EMBL/GenBank/DDBJ databases">
        <title>Genome sequencing and assembly of Indian major carp, Cirrhinus mrigala (Hamilton, 1822).</title>
        <authorList>
            <person name="Mohindra V."/>
            <person name="Chowdhury L.M."/>
            <person name="Lal K."/>
            <person name="Jena J.K."/>
        </authorList>
    </citation>
    <scope>NUCLEOTIDE SEQUENCE [LARGE SCALE GENOMIC DNA]</scope>
    <source>
        <strain evidence="2">CM1030</strain>
        <tissue evidence="2">Blood</tissue>
    </source>
</reference>
<name>A0ABD0RG50_CIRMR</name>
<evidence type="ECO:0000256" key="1">
    <source>
        <dbReference type="SAM" id="MobiDB-lite"/>
    </source>
</evidence>
<feature type="region of interest" description="Disordered" evidence="1">
    <location>
        <begin position="1"/>
        <end position="28"/>
    </location>
</feature>
<feature type="compositionally biased region" description="Basic and acidic residues" evidence="1">
    <location>
        <begin position="7"/>
        <end position="17"/>
    </location>
</feature>
<comment type="caution">
    <text evidence="2">The sequence shown here is derived from an EMBL/GenBank/DDBJ whole genome shotgun (WGS) entry which is preliminary data.</text>
</comment>
<feature type="non-terminal residue" evidence="2">
    <location>
        <position position="1"/>
    </location>
</feature>
<evidence type="ECO:0000313" key="2">
    <source>
        <dbReference type="EMBL" id="KAL0196863.1"/>
    </source>
</evidence>
<protein>
    <submittedName>
        <fullName evidence="2">Uncharacterized protein</fullName>
    </submittedName>
</protein>
<accession>A0ABD0RG50</accession>
<sequence>RGGGARHVQDTDSDLRDPPQSSGSHRCKLPNMASVCGGETLYRLLQHRQHAL</sequence>
<dbReference type="AlphaFoldDB" id="A0ABD0RG50"/>
<dbReference type="Proteomes" id="UP001529510">
    <property type="component" value="Unassembled WGS sequence"/>
</dbReference>